<keyword evidence="16" id="KW-1185">Reference proteome</keyword>
<feature type="transmembrane region" description="Helical" evidence="10">
    <location>
        <begin position="267"/>
        <end position="289"/>
    </location>
</feature>
<evidence type="ECO:0000256" key="2">
    <source>
        <dbReference type="ARBA" id="ARBA00022448"/>
    </source>
</evidence>
<dbReference type="Pfam" id="PF13244">
    <property type="entry name" value="MbhD"/>
    <property type="match status" value="1"/>
</dbReference>
<feature type="transmembrane region" description="Helical" evidence="10">
    <location>
        <begin position="491"/>
        <end position="518"/>
    </location>
</feature>
<feature type="transmembrane region" description="Helical" evidence="10">
    <location>
        <begin position="106"/>
        <end position="123"/>
    </location>
</feature>
<feature type="transmembrane region" description="Helical" evidence="10">
    <location>
        <begin position="161"/>
        <end position="185"/>
    </location>
</feature>
<feature type="transmembrane region" description="Helical" evidence="10">
    <location>
        <begin position="296"/>
        <end position="314"/>
    </location>
</feature>
<reference evidence="15 16" key="1">
    <citation type="submission" date="2019-03" db="EMBL/GenBank/DDBJ databases">
        <title>Genomic Encyclopedia of Type Strains, Phase IV (KMG-IV): sequencing the most valuable type-strain genomes for metagenomic binning, comparative biology and taxonomic classification.</title>
        <authorList>
            <person name="Goeker M."/>
        </authorList>
    </citation>
    <scope>NUCLEOTIDE SEQUENCE [LARGE SCALE GENOMIC DNA]</scope>
    <source>
        <strain evidence="15 16">DSM 100048</strain>
    </source>
</reference>
<keyword evidence="6 10" id="KW-1133">Transmembrane helix</keyword>
<dbReference type="InterPro" id="IPR042106">
    <property type="entry name" value="Nuo/plastoQ_OxRdtase_6_NuoJ"/>
</dbReference>
<feature type="domain" description="NADH:quinone oxidoreductase/Mrp antiporter transmembrane" evidence="11">
    <location>
        <begin position="123"/>
        <end position="407"/>
    </location>
</feature>
<evidence type="ECO:0000256" key="9">
    <source>
        <dbReference type="RuleBase" id="RU000320"/>
    </source>
</evidence>
<feature type="domain" description="NADH-Ubiquinone oxidoreductase (complex I) chain 5 N-terminal" evidence="12">
    <location>
        <begin position="60"/>
        <end position="107"/>
    </location>
</feature>
<dbReference type="GO" id="GO:0006811">
    <property type="term" value="P:monoatomic ion transport"/>
    <property type="evidence" value="ECO:0007669"/>
    <property type="project" value="UniProtKB-KW"/>
</dbReference>
<gene>
    <name evidence="15" type="ORF">EV686_107157</name>
</gene>
<accession>A0A4V2VQW0</accession>
<comment type="subcellular location">
    <subcellularLocation>
        <location evidence="1">Cell membrane</location>
        <topology evidence="1">Multi-pass membrane protein</topology>
    </subcellularLocation>
    <subcellularLocation>
        <location evidence="9">Membrane</location>
        <topology evidence="9">Multi-pass membrane protein</topology>
    </subcellularLocation>
</comment>
<evidence type="ECO:0000259" key="11">
    <source>
        <dbReference type="Pfam" id="PF00361"/>
    </source>
</evidence>
<feature type="domain" description="MrpA C-terminal/MbhE" evidence="14">
    <location>
        <begin position="682"/>
        <end position="759"/>
    </location>
</feature>
<feature type="transmembrane region" description="Helical" evidence="10">
    <location>
        <begin position="687"/>
        <end position="709"/>
    </location>
</feature>
<name>A0A4V2VQW0_9BURK</name>
<feature type="transmembrane region" description="Helical" evidence="10">
    <location>
        <begin position="626"/>
        <end position="645"/>
    </location>
</feature>
<feature type="transmembrane region" description="Helical" evidence="10">
    <location>
        <begin position="228"/>
        <end position="255"/>
    </location>
</feature>
<keyword evidence="8 10" id="KW-0472">Membrane</keyword>
<dbReference type="Pfam" id="PF00361">
    <property type="entry name" value="Proton_antipo_M"/>
    <property type="match status" value="1"/>
</dbReference>
<keyword evidence="3" id="KW-0050">Antiport</keyword>
<feature type="transmembrane region" description="Helical" evidence="10">
    <location>
        <begin position="320"/>
        <end position="344"/>
    </location>
</feature>
<dbReference type="PRINTS" id="PR01435">
    <property type="entry name" value="NPOXDRDTASE5"/>
</dbReference>
<evidence type="ECO:0000256" key="5">
    <source>
        <dbReference type="ARBA" id="ARBA00022692"/>
    </source>
</evidence>
<evidence type="ECO:0000259" key="12">
    <source>
        <dbReference type="Pfam" id="PF00662"/>
    </source>
</evidence>
<feature type="transmembrane region" description="Helical" evidence="10">
    <location>
        <begin position="747"/>
        <end position="764"/>
    </location>
</feature>
<dbReference type="RefSeq" id="WP_132477576.1">
    <property type="nucleotide sequence ID" value="NZ_JBHRVM010000001.1"/>
</dbReference>
<organism evidence="15 16">
    <name type="scientific">Paracandidimonas soli</name>
    <dbReference type="NCBI Taxonomy" id="1917182"/>
    <lineage>
        <taxon>Bacteria</taxon>
        <taxon>Pseudomonadati</taxon>
        <taxon>Pseudomonadota</taxon>
        <taxon>Betaproteobacteria</taxon>
        <taxon>Burkholderiales</taxon>
        <taxon>Alcaligenaceae</taxon>
        <taxon>Paracandidimonas</taxon>
    </lineage>
</organism>
<evidence type="ECO:0000313" key="15">
    <source>
        <dbReference type="EMBL" id="TCU96099.1"/>
    </source>
</evidence>
<dbReference type="PRINTS" id="PR01434">
    <property type="entry name" value="NADHDHGNASE5"/>
</dbReference>
<dbReference type="Pfam" id="PF20501">
    <property type="entry name" value="MbhE"/>
    <property type="match status" value="1"/>
</dbReference>
<dbReference type="GO" id="GO:0005886">
    <property type="term" value="C:plasma membrane"/>
    <property type="evidence" value="ECO:0007669"/>
    <property type="project" value="UniProtKB-SubCell"/>
</dbReference>
<dbReference type="InterPro" id="IPR046806">
    <property type="entry name" value="MrpA_C/MbhE"/>
</dbReference>
<feature type="transmembrane region" description="Helical" evidence="10">
    <location>
        <begin position="73"/>
        <end position="94"/>
    </location>
</feature>
<feature type="domain" description="MrpA C-terminal/MbhD" evidence="13">
    <location>
        <begin position="607"/>
        <end position="671"/>
    </location>
</feature>
<feature type="transmembrane region" description="Helical" evidence="10">
    <location>
        <begin position="404"/>
        <end position="428"/>
    </location>
</feature>
<evidence type="ECO:0000256" key="4">
    <source>
        <dbReference type="ARBA" id="ARBA00022475"/>
    </source>
</evidence>
<dbReference type="EMBL" id="SMBX01000007">
    <property type="protein sequence ID" value="TCU96099.1"/>
    <property type="molecule type" value="Genomic_DNA"/>
</dbReference>
<sequence length="785" mass="82947">MTLFLLILLPFLATPAVFLAARHWTPAATALVPALLFCGFASYGSTVTQLDAIVQYVQWIPSLGISLALRLDGLALIFALLITGIGTAIFLYASAYLPRTWQTPRFFATLNVFMVSMLGAVISDDLLGLIVFWELTSLSSFMLIGYDPTRAECRRSAQQGLLITVAGGLAMLAGVILLGALTGTYRISELLAQGLDARLSASLGTAIVLLIAIGAFSKSAQFPMHSWLANAMVAPTPVSAFLHSATMVKLGVYLLARLNPVLSEIGIWTPLLLTVGSLTMFCATILALRETDLKRILAYTTIVSLGTLITLIGADHPAAAMAMAVFLVVHALYKACLFMVAGIIDHSVGTRDSTILGGLAKAMPITAAIACLASLSMAGIPPLFGFIGKELIYEAALSAPIPHAAFAIAILANACMVVVAGIIALRCFFGSATEVLDRSESTPHDPSVLMWIGPLILALLGLLLGLMPGWIQSLLSSAATSAQGEAVDLQLSLWHGFTPMLALSAVTLAIGTVIYLCWNRLQRRLKAISLIDRWGPDALYDRALEALAKASTWQTALIQTGSLRHYMAMSVGIVAAATLAAAVMNDALALPPLLKSGAGMEQLILPLLLIAASIMVLRSRSFVQGIISAGAVGFGVAVVFLLGGAPDLAFTQFSVEALSVVILLAVIGHMPFRVSDPRSSRQRNRDACIGVMFGLMFIAVLFSVVALPFNEALSDFFREASYPLAHGRNLVNVIIVDFRALDTLGEITVLALAALAAVAVFFSAGGNKPEAPRTGAKQAIIGKTQ</sequence>
<dbReference type="Proteomes" id="UP000294692">
    <property type="component" value="Unassembled WGS sequence"/>
</dbReference>
<evidence type="ECO:0000256" key="7">
    <source>
        <dbReference type="ARBA" id="ARBA00023065"/>
    </source>
</evidence>
<dbReference type="InterPro" id="IPR001516">
    <property type="entry name" value="Proton_antipo_N"/>
</dbReference>
<evidence type="ECO:0000256" key="1">
    <source>
        <dbReference type="ARBA" id="ARBA00004651"/>
    </source>
</evidence>
<keyword evidence="5 9" id="KW-0812">Transmembrane</keyword>
<feature type="transmembrane region" description="Helical" evidence="10">
    <location>
        <begin position="197"/>
        <end position="216"/>
    </location>
</feature>
<dbReference type="Pfam" id="PF00662">
    <property type="entry name" value="Proton_antipo_N"/>
    <property type="match status" value="1"/>
</dbReference>
<dbReference type="InterPro" id="IPR025383">
    <property type="entry name" value="MrpA_C/MbhD"/>
</dbReference>
<dbReference type="GO" id="GO:0015297">
    <property type="term" value="F:antiporter activity"/>
    <property type="evidence" value="ECO:0007669"/>
    <property type="project" value="UniProtKB-KW"/>
</dbReference>
<evidence type="ECO:0000259" key="14">
    <source>
        <dbReference type="Pfam" id="PF20501"/>
    </source>
</evidence>
<evidence type="ECO:0000256" key="8">
    <source>
        <dbReference type="ARBA" id="ARBA00023136"/>
    </source>
</evidence>
<evidence type="ECO:0000313" key="16">
    <source>
        <dbReference type="Proteomes" id="UP000294692"/>
    </source>
</evidence>
<protein>
    <submittedName>
        <fullName evidence="15">Multisubunit sodium/proton antiporter MrpA subunit</fullName>
    </submittedName>
</protein>
<evidence type="ECO:0000259" key="13">
    <source>
        <dbReference type="Pfam" id="PF13244"/>
    </source>
</evidence>
<keyword evidence="2" id="KW-0813">Transport</keyword>
<evidence type="ECO:0000256" key="10">
    <source>
        <dbReference type="SAM" id="Phobius"/>
    </source>
</evidence>
<proteinExistence type="predicted"/>
<evidence type="ECO:0000256" key="3">
    <source>
        <dbReference type="ARBA" id="ARBA00022449"/>
    </source>
</evidence>
<feature type="transmembrane region" description="Helical" evidence="10">
    <location>
        <begin position="448"/>
        <end position="471"/>
    </location>
</feature>
<dbReference type="PANTHER" id="PTHR43373:SF1">
    <property type="entry name" value="NA(+)_H(+) ANTIPORTER SUBUNIT A"/>
    <property type="match status" value="1"/>
</dbReference>
<comment type="caution">
    <text evidence="15">The sequence shown here is derived from an EMBL/GenBank/DDBJ whole genome shotgun (WGS) entry which is preliminary data.</text>
</comment>
<dbReference type="InterPro" id="IPR001750">
    <property type="entry name" value="ND/Mrp_TM"/>
</dbReference>
<feature type="transmembrane region" description="Helical" evidence="10">
    <location>
        <begin position="365"/>
        <end position="384"/>
    </location>
</feature>
<dbReference type="Gene3D" id="1.20.120.1200">
    <property type="entry name" value="NADH-ubiquinone/plastoquinone oxidoreductase chain 6, subunit NuoJ"/>
    <property type="match status" value="1"/>
</dbReference>
<feature type="transmembrane region" description="Helical" evidence="10">
    <location>
        <begin position="603"/>
        <end position="619"/>
    </location>
</feature>
<evidence type="ECO:0000256" key="6">
    <source>
        <dbReference type="ARBA" id="ARBA00022989"/>
    </source>
</evidence>
<feature type="transmembrane region" description="Helical" evidence="10">
    <location>
        <begin position="129"/>
        <end position="149"/>
    </location>
</feature>
<keyword evidence="7" id="KW-0406">Ion transport</keyword>
<dbReference type="AlphaFoldDB" id="A0A4V2VQW0"/>
<keyword evidence="4" id="KW-1003">Cell membrane</keyword>
<feature type="transmembrane region" description="Helical" evidence="10">
    <location>
        <begin position="566"/>
        <end position="583"/>
    </location>
</feature>
<dbReference type="OrthoDB" id="9811798at2"/>
<dbReference type="InterPro" id="IPR050616">
    <property type="entry name" value="CPA3_Na-H_Antiporter_A"/>
</dbReference>
<dbReference type="PANTHER" id="PTHR43373">
    <property type="entry name" value="NA(+)/H(+) ANTIPORTER SUBUNIT"/>
    <property type="match status" value="1"/>
</dbReference>